<dbReference type="PANTHER" id="PTHR11243">
    <property type="entry name" value="GROWTH FACTOR RECEPTOR-BOUND PROTEIN"/>
    <property type="match status" value="1"/>
</dbReference>
<dbReference type="PROSITE" id="PS50001">
    <property type="entry name" value="SH2"/>
    <property type="match status" value="1"/>
</dbReference>
<dbReference type="GO" id="GO:0008286">
    <property type="term" value="P:insulin receptor signaling pathway"/>
    <property type="evidence" value="ECO:0007669"/>
    <property type="project" value="TreeGrafter"/>
</dbReference>
<dbReference type="EMBL" id="VCEB01000006">
    <property type="protein sequence ID" value="KAB0375781.1"/>
    <property type="molecule type" value="Genomic_DNA"/>
</dbReference>
<evidence type="ECO:0000313" key="8">
    <source>
        <dbReference type="EMBL" id="KAB0375781.1"/>
    </source>
</evidence>
<evidence type="ECO:0000256" key="1">
    <source>
        <dbReference type="ARBA" id="ARBA00004496"/>
    </source>
</evidence>
<dbReference type="SMART" id="SM00252">
    <property type="entry name" value="SH2"/>
    <property type="match status" value="1"/>
</dbReference>
<dbReference type="Pfam" id="PF08947">
    <property type="entry name" value="BPS"/>
    <property type="match status" value="1"/>
</dbReference>
<dbReference type="Gene3D" id="2.30.29.30">
    <property type="entry name" value="Pleckstrin-homology domain (PH domain)/Phosphotyrosine-binding domain (PTB)"/>
    <property type="match status" value="2"/>
</dbReference>
<keyword evidence="2" id="KW-0963">Cytoplasm</keyword>
<evidence type="ECO:0000259" key="6">
    <source>
        <dbReference type="PROSITE" id="PS50001"/>
    </source>
</evidence>
<dbReference type="PRINTS" id="PR00401">
    <property type="entry name" value="SH2DOMAIN"/>
</dbReference>
<dbReference type="InterPro" id="IPR011993">
    <property type="entry name" value="PH-like_dom_sf"/>
</dbReference>
<dbReference type="Proteomes" id="UP000326062">
    <property type="component" value="Chromosome 6"/>
</dbReference>
<feature type="domain" description="SH2" evidence="6">
    <location>
        <begin position="324"/>
        <end position="408"/>
    </location>
</feature>
<dbReference type="GO" id="GO:0005737">
    <property type="term" value="C:cytoplasm"/>
    <property type="evidence" value="ECO:0007669"/>
    <property type="project" value="UniProtKB-SubCell"/>
</dbReference>
<reference evidence="8 9" key="1">
    <citation type="submission" date="2019-06" db="EMBL/GenBank/DDBJ databases">
        <title>Discovery of a novel chromosome fission-fusion reversal in muntjac.</title>
        <authorList>
            <person name="Mudd A.B."/>
            <person name="Bredeson J.V."/>
            <person name="Baum R."/>
            <person name="Hockemeyer D."/>
            <person name="Rokhsar D.S."/>
        </authorList>
    </citation>
    <scope>NUCLEOTIDE SEQUENCE [LARGE SCALE GENOMIC DNA]</scope>
    <source>
        <strain evidence="8">UCam_UCB_Mr</strain>
        <tissue evidence="8">Fibroblast cell line</tissue>
    </source>
</reference>
<evidence type="ECO:0000256" key="5">
    <source>
        <dbReference type="SAM" id="MobiDB-lite"/>
    </source>
</evidence>
<dbReference type="GO" id="GO:0046627">
    <property type="term" value="P:negative regulation of insulin receptor signaling pathway"/>
    <property type="evidence" value="ECO:0007669"/>
    <property type="project" value="TreeGrafter"/>
</dbReference>
<evidence type="ECO:0000259" key="7">
    <source>
        <dbReference type="PROSITE" id="PS50200"/>
    </source>
</evidence>
<dbReference type="InterPro" id="IPR036860">
    <property type="entry name" value="SH2_dom_sf"/>
</dbReference>
<organism evidence="8 9">
    <name type="scientific">Muntiacus reevesi</name>
    <name type="common">Reeves' muntjac</name>
    <name type="synonym">Cervus reevesi</name>
    <dbReference type="NCBI Taxonomy" id="9886"/>
    <lineage>
        <taxon>Eukaryota</taxon>
        <taxon>Metazoa</taxon>
        <taxon>Chordata</taxon>
        <taxon>Craniata</taxon>
        <taxon>Vertebrata</taxon>
        <taxon>Euteleostomi</taxon>
        <taxon>Mammalia</taxon>
        <taxon>Eutheria</taxon>
        <taxon>Laurasiatheria</taxon>
        <taxon>Artiodactyla</taxon>
        <taxon>Ruminantia</taxon>
        <taxon>Pecora</taxon>
        <taxon>Cervidae</taxon>
        <taxon>Muntiacinae</taxon>
        <taxon>Muntiacus</taxon>
    </lineage>
</organism>
<name>A0A5N3XTC8_MUNRE</name>
<feature type="region of interest" description="Disordered" evidence="5">
    <location>
        <begin position="1"/>
        <end position="42"/>
    </location>
</feature>
<dbReference type="InterPro" id="IPR029071">
    <property type="entry name" value="Ubiquitin-like_domsf"/>
</dbReference>
<dbReference type="SUPFAM" id="SSF50729">
    <property type="entry name" value="PH domain-like"/>
    <property type="match status" value="1"/>
</dbReference>
<dbReference type="InterPro" id="IPR015042">
    <property type="entry name" value="BPS-dom"/>
</dbReference>
<dbReference type="PANTHER" id="PTHR11243:SF22">
    <property type="entry name" value="GROWTH FACTOR RECEPTOR-BOUND PROTEIN 14"/>
    <property type="match status" value="1"/>
</dbReference>
<accession>A0A5N3XTC8</accession>
<protein>
    <submittedName>
        <fullName evidence="8">Uncharacterized protein</fullName>
    </submittedName>
</protein>
<dbReference type="InterPro" id="IPR000159">
    <property type="entry name" value="RA_dom"/>
</dbReference>
<comment type="caution">
    <text evidence="8">The sequence shown here is derived from an EMBL/GenBank/DDBJ whole genome shotgun (WGS) entry which is preliminary data.</text>
</comment>
<feature type="non-terminal residue" evidence="8">
    <location>
        <position position="1"/>
    </location>
</feature>
<evidence type="ECO:0000256" key="2">
    <source>
        <dbReference type="ARBA" id="ARBA00022490"/>
    </source>
</evidence>
<dbReference type="Gene3D" id="3.10.20.90">
    <property type="entry name" value="Phosphatidylinositol 3-kinase Catalytic Subunit, Chain A, domain 1"/>
    <property type="match status" value="1"/>
</dbReference>
<dbReference type="Pfam" id="PF00017">
    <property type="entry name" value="SH2"/>
    <property type="match status" value="1"/>
</dbReference>
<feature type="domain" description="Ras-associating" evidence="7">
    <location>
        <begin position="90"/>
        <end position="129"/>
    </location>
</feature>
<proteinExistence type="predicted"/>
<sequence length="413" mass="46706">VATSLQDGQSAAGRAPAQDSPLAAQVCSAAQERGDARDLAPAPYRRKKKDLDVLEMPSIPNPFPELCCSPFTSVLSAGLFPKANSRKKQVLSDITAGDVCQLLVLKNHYIDDHSWALFEHLPHVGLERTKKISSTLEKNYAKYEFLKNPMYFPPEHMVSLATETNGDISPTQILQMFLSSSTYPEIHGFLHSKEQGKKSWEKIYFLLRRSAPTNHGFCFKPNKAGGPRDLKMLCAEEEQSRMCWLYRNYMHPYQGRSGYSSQSVSRMRKNQKIIENPTEAFSVAVEEGLAWRKKGCLRLGSHGSPTSSSQSSATNLAIHQSQPWFHHKISREEAQRLIIQQGLVDGVFLVRDSQSNPKTFVLSMSHGQKIKHFQIIPMRYTRFTDLIQLVEFYQLNKGVLSCKLKHYCARIAL</sequence>
<comment type="subcellular location">
    <subcellularLocation>
        <location evidence="1">Cytoplasm</location>
    </subcellularLocation>
</comment>
<dbReference type="SUPFAM" id="SSF55550">
    <property type="entry name" value="SH2 domain"/>
    <property type="match status" value="1"/>
</dbReference>
<evidence type="ECO:0000256" key="3">
    <source>
        <dbReference type="ARBA" id="ARBA00022999"/>
    </source>
</evidence>
<dbReference type="InterPro" id="IPR000980">
    <property type="entry name" value="SH2"/>
</dbReference>
<evidence type="ECO:0000256" key="4">
    <source>
        <dbReference type="PROSITE-ProRule" id="PRU00191"/>
    </source>
</evidence>
<dbReference type="AlphaFoldDB" id="A0A5N3XTC8"/>
<gene>
    <name evidence="8" type="ORF">FD755_012424</name>
</gene>
<dbReference type="InterPro" id="IPR039664">
    <property type="entry name" value="GRB/APBB1IP"/>
</dbReference>
<dbReference type="GO" id="GO:0005886">
    <property type="term" value="C:plasma membrane"/>
    <property type="evidence" value="ECO:0007669"/>
    <property type="project" value="TreeGrafter"/>
</dbReference>
<keyword evidence="9" id="KW-1185">Reference proteome</keyword>
<dbReference type="SUPFAM" id="SSF54236">
    <property type="entry name" value="Ubiquitin-like"/>
    <property type="match status" value="1"/>
</dbReference>
<keyword evidence="3 4" id="KW-0727">SH2 domain</keyword>
<evidence type="ECO:0000313" key="9">
    <source>
        <dbReference type="Proteomes" id="UP000326062"/>
    </source>
</evidence>
<dbReference type="Gene3D" id="3.30.505.10">
    <property type="entry name" value="SH2 domain"/>
    <property type="match status" value="1"/>
</dbReference>
<dbReference type="Pfam" id="PF21989">
    <property type="entry name" value="RA_2"/>
    <property type="match status" value="1"/>
</dbReference>
<dbReference type="PROSITE" id="PS50200">
    <property type="entry name" value="RA"/>
    <property type="match status" value="1"/>
</dbReference>